<accession>A0A0V0QS16</accession>
<evidence type="ECO:0000256" key="5">
    <source>
        <dbReference type="ARBA" id="ARBA00022598"/>
    </source>
</evidence>
<dbReference type="InterPro" id="IPR033728">
    <property type="entry name" value="ThrRS_core"/>
</dbReference>
<dbReference type="SUPFAM" id="SSF52954">
    <property type="entry name" value="Class II aaRS ABD-related"/>
    <property type="match status" value="1"/>
</dbReference>
<evidence type="ECO:0000256" key="2">
    <source>
        <dbReference type="ARBA" id="ARBA00008226"/>
    </source>
</evidence>
<dbReference type="Pfam" id="PF02824">
    <property type="entry name" value="TGS"/>
    <property type="match status" value="1"/>
</dbReference>
<dbReference type="FunFam" id="3.30.930.10:FF:000019">
    <property type="entry name" value="Threonine--tRNA ligase"/>
    <property type="match status" value="1"/>
</dbReference>
<feature type="region of interest" description="Disordered" evidence="13">
    <location>
        <begin position="661"/>
        <end position="682"/>
    </location>
</feature>
<dbReference type="InterPro" id="IPR045864">
    <property type="entry name" value="aa-tRNA-synth_II/BPL/LPL"/>
</dbReference>
<evidence type="ECO:0000313" key="16">
    <source>
        <dbReference type="Proteomes" id="UP000054937"/>
    </source>
</evidence>
<dbReference type="EMBL" id="LDAU01000110">
    <property type="protein sequence ID" value="KRX04919.1"/>
    <property type="molecule type" value="Genomic_DNA"/>
</dbReference>
<evidence type="ECO:0000256" key="9">
    <source>
        <dbReference type="ARBA" id="ARBA00023146"/>
    </source>
</evidence>
<reference evidence="15 16" key="1">
    <citation type="journal article" date="2015" name="Sci. Rep.">
        <title>Genome of the facultative scuticociliatosis pathogen Pseudocohnilembus persalinus provides insight into its virulence through horizontal gene transfer.</title>
        <authorList>
            <person name="Xiong J."/>
            <person name="Wang G."/>
            <person name="Cheng J."/>
            <person name="Tian M."/>
            <person name="Pan X."/>
            <person name="Warren A."/>
            <person name="Jiang C."/>
            <person name="Yuan D."/>
            <person name="Miao W."/>
        </authorList>
    </citation>
    <scope>NUCLEOTIDE SEQUENCE [LARGE SCALE GENOMIC DNA]</scope>
    <source>
        <strain evidence="15">36N120E</strain>
    </source>
</reference>
<dbReference type="AlphaFoldDB" id="A0A0V0QS16"/>
<proteinExistence type="inferred from homology"/>
<dbReference type="CDD" id="cd00771">
    <property type="entry name" value="ThrRS_core"/>
    <property type="match status" value="1"/>
</dbReference>
<evidence type="ECO:0000256" key="7">
    <source>
        <dbReference type="ARBA" id="ARBA00022840"/>
    </source>
</evidence>
<dbReference type="SUPFAM" id="SSF55681">
    <property type="entry name" value="Class II aaRS and biotin synthetases"/>
    <property type="match status" value="1"/>
</dbReference>
<dbReference type="InterPro" id="IPR002314">
    <property type="entry name" value="aa-tRNA-synt_IIb"/>
</dbReference>
<dbReference type="InterPro" id="IPR036621">
    <property type="entry name" value="Anticodon-bd_dom_sf"/>
</dbReference>
<feature type="compositionally biased region" description="Basic and acidic residues" evidence="13">
    <location>
        <begin position="12"/>
        <end position="22"/>
    </location>
</feature>
<dbReference type="Gene3D" id="3.30.930.10">
    <property type="entry name" value="Bira Bifunctional Protein, Domain 2"/>
    <property type="match status" value="1"/>
</dbReference>
<keyword evidence="16" id="KW-1185">Reference proteome</keyword>
<keyword evidence="4" id="KW-0963">Cytoplasm</keyword>
<evidence type="ECO:0000256" key="12">
    <source>
        <dbReference type="ARBA" id="ARBA00072369"/>
    </source>
</evidence>
<dbReference type="PANTHER" id="PTHR11451">
    <property type="entry name" value="THREONINE-TRNA LIGASE"/>
    <property type="match status" value="1"/>
</dbReference>
<keyword evidence="5" id="KW-0436">Ligase</keyword>
<dbReference type="PRINTS" id="PR01047">
    <property type="entry name" value="TRNASYNTHTHR"/>
</dbReference>
<keyword evidence="9 15" id="KW-0030">Aminoacyl-tRNA synthetase</keyword>
<dbReference type="SUPFAM" id="SSF55186">
    <property type="entry name" value="ThrRS/AlaRS common domain"/>
    <property type="match status" value="1"/>
</dbReference>
<dbReference type="OMA" id="WYADGMY"/>
<dbReference type="OrthoDB" id="5423599at2759"/>
<dbReference type="Gene3D" id="3.30.980.10">
    <property type="entry name" value="Threonyl-trna Synthetase, Chain A, domain 2"/>
    <property type="match status" value="1"/>
</dbReference>
<keyword evidence="6" id="KW-0547">Nucleotide-binding</keyword>
<comment type="subcellular location">
    <subcellularLocation>
        <location evidence="1">Cytoplasm</location>
    </subcellularLocation>
</comment>
<dbReference type="Pfam" id="PF07973">
    <property type="entry name" value="tRNA_SAD"/>
    <property type="match status" value="1"/>
</dbReference>
<feature type="compositionally biased region" description="Polar residues" evidence="13">
    <location>
        <begin position="1"/>
        <end position="11"/>
    </location>
</feature>
<evidence type="ECO:0000256" key="8">
    <source>
        <dbReference type="ARBA" id="ARBA00022917"/>
    </source>
</evidence>
<evidence type="ECO:0000256" key="4">
    <source>
        <dbReference type="ARBA" id="ARBA00022490"/>
    </source>
</evidence>
<comment type="caution">
    <text evidence="15">The sequence shown here is derived from an EMBL/GenBank/DDBJ whole genome shotgun (WGS) entry which is preliminary data.</text>
</comment>
<dbReference type="InParanoid" id="A0A0V0QS16"/>
<evidence type="ECO:0000256" key="13">
    <source>
        <dbReference type="SAM" id="MobiDB-lite"/>
    </source>
</evidence>
<evidence type="ECO:0000256" key="6">
    <source>
        <dbReference type="ARBA" id="ARBA00022741"/>
    </source>
</evidence>
<dbReference type="InterPro" id="IPR004095">
    <property type="entry name" value="TGS"/>
</dbReference>
<gene>
    <name evidence="15" type="ORF">PPERSA_06553</name>
</gene>
<feature type="region of interest" description="Disordered" evidence="13">
    <location>
        <begin position="1"/>
        <end position="45"/>
    </location>
</feature>
<keyword evidence="7" id="KW-0067">ATP-binding</keyword>
<dbReference type="SMART" id="SM00863">
    <property type="entry name" value="tRNA_SAD"/>
    <property type="match status" value="1"/>
</dbReference>
<dbReference type="Gene3D" id="3.10.20.30">
    <property type="match status" value="1"/>
</dbReference>
<dbReference type="InterPro" id="IPR002320">
    <property type="entry name" value="Thr-tRNA-ligase_IIa"/>
</dbReference>
<dbReference type="InterPro" id="IPR018163">
    <property type="entry name" value="Thr/Ala-tRNA-synth_IIc_edit"/>
</dbReference>
<dbReference type="NCBIfam" id="TIGR00418">
    <property type="entry name" value="thrS"/>
    <property type="match status" value="1"/>
</dbReference>
<dbReference type="GO" id="GO:0004829">
    <property type="term" value="F:threonine-tRNA ligase activity"/>
    <property type="evidence" value="ECO:0007669"/>
    <property type="project" value="UniProtKB-EC"/>
</dbReference>
<evidence type="ECO:0000259" key="14">
    <source>
        <dbReference type="PROSITE" id="PS50862"/>
    </source>
</evidence>
<dbReference type="InterPro" id="IPR004154">
    <property type="entry name" value="Anticodon-bd"/>
</dbReference>
<dbReference type="InterPro" id="IPR012675">
    <property type="entry name" value="Beta-grasp_dom_sf"/>
</dbReference>
<dbReference type="PROSITE" id="PS50862">
    <property type="entry name" value="AA_TRNA_LIGASE_II"/>
    <property type="match status" value="1"/>
</dbReference>
<dbReference type="Pfam" id="PF00587">
    <property type="entry name" value="tRNA-synt_2b"/>
    <property type="match status" value="1"/>
</dbReference>
<evidence type="ECO:0000256" key="10">
    <source>
        <dbReference type="ARBA" id="ARBA00031900"/>
    </source>
</evidence>
<dbReference type="HAMAP" id="MF_00184">
    <property type="entry name" value="Thr_tRNA_synth"/>
    <property type="match status" value="1"/>
</dbReference>
<dbReference type="GO" id="GO:0005739">
    <property type="term" value="C:mitochondrion"/>
    <property type="evidence" value="ECO:0007669"/>
    <property type="project" value="TreeGrafter"/>
</dbReference>
<dbReference type="InterPro" id="IPR006195">
    <property type="entry name" value="aa-tRNA-synth_II"/>
</dbReference>
<dbReference type="FunFam" id="3.30.980.10:FF:000005">
    <property type="entry name" value="Threonyl-tRNA synthetase, mitochondrial"/>
    <property type="match status" value="1"/>
</dbReference>
<sequence length="919" mass="106716">MSDNPLSQEANQNKRELERTKETTSGSIKSVGKIGGEFTRQENPPFLKERDAVFQKALDRMKSKYEQVEKVPITITLKDGKQIEGKAFETCAQDICKKISNSLLDNTFAAKVYYSKRYDLGFGQVVDADKEEEQEILGQDGEKEEEYEIFDLHRPLEGDCKLELLGFEDKEGHSTFNHSAAHVLGNVIEYHYGAHLCIGPPLKTGFYYDSYMGNEKVHITSYEKIEKMALELSKKKLPFERAYLTKQEALELFKHNPFKVQLIQNKVPDEGFTSAYRCGSLVDLCTGPHLPNTGRIKSFKVIRNAASYWLGNNKNDDLQRVYGVAFPKAAMLKEYLRIQEELAKRDHRNIGQQYDLFSFNQMAPGCAFFYPKGAAIYNKLMEMLKHQYRIRGYQEVITPNLYDAQLWKISGHWSKYKENMFLVQGDNEDEQHGFKPMNCPGHCLMFDMKHVSYRDLPLRFADFGVLHRNELSGALSGLTRVRRFQQDDGHIFCTLEQVEEEILGVLKFINYVYDLFGFKFTLGLSTRPDNFLGQASQWDYAEEALKNALQKFGKPFKINPKDGAFYGPKIDIELFDAFDRGFQCGTIQLDFQLPIRFNLQYKAAEGKEQILKNKENPVLEEVPLLPREKEVKKQMEEEYKSGKVNKDGRRNSLTQVLKNAVKKSSEDNIETSEDQSQNTIKTKEKKYQIENHQIKPGHQRPIIIHRAVIGSFERFLAILCEQTAGKWPFWLSPRQIILLPITKYQFEYAEKLRQRFIYEGYNCVVDKSCHKIDKMVRNAQVAQYNYMLCVGKKEEANGTVDIRDRDETKSIGTFTIEAAVQFFQSKSPQLCEEEIELKKKAFYSHNEQELSAYNEELQYKTFFNGEDGIEFGEKDTEIYNKVKDFVVEKSLYPNLFRWLQYANKKLGQQQEQQQEKKQE</sequence>
<dbReference type="FunCoup" id="A0A0V0QS16">
    <property type="interactions" value="310"/>
</dbReference>
<dbReference type="Proteomes" id="UP000054937">
    <property type="component" value="Unassembled WGS sequence"/>
</dbReference>
<evidence type="ECO:0000256" key="11">
    <source>
        <dbReference type="ARBA" id="ARBA00049515"/>
    </source>
</evidence>
<protein>
    <recommendedName>
        <fullName evidence="12">Probable threonine--tRNA ligase, cytoplasmic</fullName>
        <ecNumber evidence="3">6.1.1.3</ecNumber>
    </recommendedName>
    <alternativeName>
        <fullName evidence="10">Threonyl-tRNA synthetase</fullName>
    </alternativeName>
</protein>
<dbReference type="EC" id="6.1.1.3" evidence="3"/>
<evidence type="ECO:0000256" key="3">
    <source>
        <dbReference type="ARBA" id="ARBA00013163"/>
    </source>
</evidence>
<dbReference type="PANTHER" id="PTHR11451:SF46">
    <property type="entry name" value="THREONINE--TRNA LIGASE"/>
    <property type="match status" value="1"/>
</dbReference>
<dbReference type="GO" id="GO:0005524">
    <property type="term" value="F:ATP binding"/>
    <property type="evidence" value="ECO:0007669"/>
    <property type="project" value="UniProtKB-KW"/>
</dbReference>
<dbReference type="InterPro" id="IPR012947">
    <property type="entry name" value="tRNA_SAD"/>
</dbReference>
<dbReference type="Gene3D" id="3.40.50.800">
    <property type="entry name" value="Anticodon-binding domain"/>
    <property type="match status" value="1"/>
</dbReference>
<comment type="similarity">
    <text evidence="2">Belongs to the class-II aminoacyl-tRNA synthetase family.</text>
</comment>
<dbReference type="GO" id="GO:0006435">
    <property type="term" value="P:threonyl-tRNA aminoacylation"/>
    <property type="evidence" value="ECO:0007669"/>
    <property type="project" value="InterPro"/>
</dbReference>
<keyword evidence="8" id="KW-0648">Protein biosynthesis</keyword>
<comment type="catalytic activity">
    <reaction evidence="11">
        <text>tRNA(Thr) + L-threonine + ATP = L-threonyl-tRNA(Thr) + AMP + diphosphate + H(+)</text>
        <dbReference type="Rhea" id="RHEA:24624"/>
        <dbReference type="Rhea" id="RHEA-COMP:9670"/>
        <dbReference type="Rhea" id="RHEA-COMP:9704"/>
        <dbReference type="ChEBI" id="CHEBI:15378"/>
        <dbReference type="ChEBI" id="CHEBI:30616"/>
        <dbReference type="ChEBI" id="CHEBI:33019"/>
        <dbReference type="ChEBI" id="CHEBI:57926"/>
        <dbReference type="ChEBI" id="CHEBI:78442"/>
        <dbReference type="ChEBI" id="CHEBI:78534"/>
        <dbReference type="ChEBI" id="CHEBI:456215"/>
        <dbReference type="EC" id="6.1.1.3"/>
    </reaction>
</comment>
<dbReference type="CDD" id="cd01667">
    <property type="entry name" value="TGS_ThrRS"/>
    <property type="match status" value="1"/>
</dbReference>
<feature type="domain" description="Aminoacyl-transfer RNA synthetases class-II family profile" evidence="14">
    <location>
        <begin position="370"/>
        <end position="586"/>
    </location>
</feature>
<name>A0A0V0QS16_PSEPJ</name>
<organism evidence="15 16">
    <name type="scientific">Pseudocohnilembus persalinus</name>
    <name type="common">Ciliate</name>
    <dbReference type="NCBI Taxonomy" id="266149"/>
    <lineage>
        <taxon>Eukaryota</taxon>
        <taxon>Sar</taxon>
        <taxon>Alveolata</taxon>
        <taxon>Ciliophora</taxon>
        <taxon>Intramacronucleata</taxon>
        <taxon>Oligohymenophorea</taxon>
        <taxon>Scuticociliatia</taxon>
        <taxon>Philasterida</taxon>
        <taxon>Pseudocohnilembidae</taxon>
        <taxon>Pseudocohnilembus</taxon>
    </lineage>
</organism>
<dbReference type="Pfam" id="PF03129">
    <property type="entry name" value="HGTP_anticodon"/>
    <property type="match status" value="1"/>
</dbReference>
<evidence type="ECO:0000313" key="15">
    <source>
        <dbReference type="EMBL" id="KRX04919.1"/>
    </source>
</evidence>
<evidence type="ECO:0000256" key="1">
    <source>
        <dbReference type="ARBA" id="ARBA00004496"/>
    </source>
</evidence>